<dbReference type="AlphaFoldDB" id="A0A8H6VFL1"/>
<feature type="compositionally biased region" description="Low complexity" evidence="1">
    <location>
        <begin position="380"/>
        <end position="407"/>
    </location>
</feature>
<proteinExistence type="predicted"/>
<name>A0A8H6VFL1_9PEZI</name>
<feature type="compositionally biased region" description="Low complexity" evidence="1">
    <location>
        <begin position="193"/>
        <end position="214"/>
    </location>
</feature>
<reference evidence="3" key="1">
    <citation type="submission" date="2020-04" db="EMBL/GenBank/DDBJ databases">
        <title>Draft genome resource of the tomato pathogen Pseudocercospora fuligena.</title>
        <authorList>
            <person name="Zaccaron A."/>
        </authorList>
    </citation>
    <scope>NUCLEOTIDE SEQUENCE</scope>
    <source>
        <strain evidence="3">PF001</strain>
    </source>
</reference>
<organism evidence="3 4">
    <name type="scientific">Pseudocercospora fuligena</name>
    <dbReference type="NCBI Taxonomy" id="685502"/>
    <lineage>
        <taxon>Eukaryota</taxon>
        <taxon>Fungi</taxon>
        <taxon>Dikarya</taxon>
        <taxon>Ascomycota</taxon>
        <taxon>Pezizomycotina</taxon>
        <taxon>Dothideomycetes</taxon>
        <taxon>Dothideomycetidae</taxon>
        <taxon>Mycosphaerellales</taxon>
        <taxon>Mycosphaerellaceae</taxon>
        <taxon>Pseudocercospora</taxon>
    </lineage>
</organism>
<feature type="region of interest" description="Disordered" evidence="1">
    <location>
        <begin position="380"/>
        <end position="410"/>
    </location>
</feature>
<feature type="compositionally biased region" description="Low complexity" evidence="1">
    <location>
        <begin position="130"/>
        <end position="184"/>
    </location>
</feature>
<feature type="compositionally biased region" description="Polar residues" evidence="1">
    <location>
        <begin position="215"/>
        <end position="239"/>
    </location>
</feature>
<evidence type="ECO:0000256" key="2">
    <source>
        <dbReference type="SAM" id="SignalP"/>
    </source>
</evidence>
<gene>
    <name evidence="3" type="ORF">HII31_09054</name>
</gene>
<keyword evidence="4" id="KW-1185">Reference proteome</keyword>
<evidence type="ECO:0000256" key="1">
    <source>
        <dbReference type="SAM" id="MobiDB-lite"/>
    </source>
</evidence>
<evidence type="ECO:0000313" key="3">
    <source>
        <dbReference type="EMBL" id="KAF7189610.1"/>
    </source>
</evidence>
<protein>
    <submittedName>
        <fullName evidence="3">Uncharacterized protein</fullName>
    </submittedName>
</protein>
<comment type="caution">
    <text evidence="3">The sequence shown here is derived from an EMBL/GenBank/DDBJ whole genome shotgun (WGS) entry which is preliminary data.</text>
</comment>
<sequence>MHTSALSLALLAVLHLVACNDSTAGPAALDTAPDPTMTVIKCRLNCPLPKPGHEILPPCDCPCLMTNGRCEDITQWIAPTSSVEVTKCRWRFWRIGSYCDCPGQHGKCEDITSTVMFTTTLPSPPEKTSESSTETSTLPPATSSAHTTSRSTSLTSSGASDTSRTEKSYSSTSSTDAAANQSSTRRMSSHGPSTSTTDTFSGSSSPLPSTSSHPDATSTTMIEHDTSNSATTQTHPASGSASISTATQTETSSTSGLAVLATVTAAAGEAARQLAGIKDEVEAFSLNPQDPDVSKRLQHEIQAVTSQVLSAKEHIQHSLFSWPHLGPLLVSALSHLQDAIMSPGNPVAPSEVAAISSHLSSAIAAAGQFSQAAASDAAQATSASQSTRGSTSATDATTTSDAMASGDVTTIGDISTSSRAITSEQRHHQKQCDDDEHCIFTWVQTVLAAD</sequence>
<accession>A0A8H6VFL1</accession>
<dbReference type="Proteomes" id="UP000660729">
    <property type="component" value="Unassembled WGS sequence"/>
</dbReference>
<feature type="compositionally biased region" description="Low complexity" evidence="1">
    <location>
        <begin position="240"/>
        <end position="255"/>
    </location>
</feature>
<feature type="chain" id="PRO_5034354612" evidence="2">
    <location>
        <begin position="20"/>
        <end position="450"/>
    </location>
</feature>
<dbReference type="EMBL" id="JABCIY010000183">
    <property type="protein sequence ID" value="KAF7189610.1"/>
    <property type="molecule type" value="Genomic_DNA"/>
</dbReference>
<feature type="signal peptide" evidence="2">
    <location>
        <begin position="1"/>
        <end position="19"/>
    </location>
</feature>
<evidence type="ECO:0000313" key="4">
    <source>
        <dbReference type="Proteomes" id="UP000660729"/>
    </source>
</evidence>
<feature type="region of interest" description="Disordered" evidence="1">
    <location>
        <begin position="119"/>
        <end position="255"/>
    </location>
</feature>
<keyword evidence="2" id="KW-0732">Signal</keyword>